<dbReference type="Gene3D" id="3.60.15.10">
    <property type="entry name" value="Ribonuclease Z/Hydroxyacylglutathione hydrolase-like"/>
    <property type="match status" value="1"/>
</dbReference>
<proteinExistence type="predicted"/>
<evidence type="ECO:0000259" key="1">
    <source>
        <dbReference type="SMART" id="SM00849"/>
    </source>
</evidence>
<accession>A0ABS5A6K5</accession>
<evidence type="ECO:0000313" key="3">
    <source>
        <dbReference type="Proteomes" id="UP001519363"/>
    </source>
</evidence>
<dbReference type="InterPro" id="IPR036866">
    <property type="entry name" value="RibonucZ/Hydroxyglut_hydro"/>
</dbReference>
<feature type="domain" description="Metallo-beta-lactamase" evidence="1">
    <location>
        <begin position="22"/>
        <end position="199"/>
    </location>
</feature>
<dbReference type="CDD" id="cd06262">
    <property type="entry name" value="metallo-hydrolase-like_MBL-fold"/>
    <property type="match status" value="1"/>
</dbReference>
<evidence type="ECO:0000313" key="2">
    <source>
        <dbReference type="EMBL" id="MBP2472223.1"/>
    </source>
</evidence>
<gene>
    <name evidence="2" type="ORF">JOF53_001095</name>
</gene>
<protein>
    <submittedName>
        <fullName evidence="2">Glyoxylase-like metal-dependent hydrolase (Beta-lactamase superfamily II)</fullName>
    </submittedName>
</protein>
<dbReference type="EMBL" id="JAGIOO010000001">
    <property type="protein sequence ID" value="MBP2472223.1"/>
    <property type="molecule type" value="Genomic_DNA"/>
</dbReference>
<keyword evidence="3" id="KW-1185">Reference proteome</keyword>
<dbReference type="SMART" id="SM00849">
    <property type="entry name" value="Lactamase_B"/>
    <property type="match status" value="1"/>
</dbReference>
<dbReference type="Pfam" id="PF00753">
    <property type="entry name" value="Lactamase_B"/>
    <property type="match status" value="1"/>
</dbReference>
<dbReference type="PANTHER" id="PTHR42951">
    <property type="entry name" value="METALLO-BETA-LACTAMASE DOMAIN-CONTAINING"/>
    <property type="match status" value="1"/>
</dbReference>
<dbReference type="InterPro" id="IPR001279">
    <property type="entry name" value="Metallo-B-lactamas"/>
</dbReference>
<dbReference type="Proteomes" id="UP001519363">
    <property type="component" value="Unassembled WGS sequence"/>
</dbReference>
<dbReference type="SUPFAM" id="SSF56281">
    <property type="entry name" value="Metallo-hydrolase/oxidoreductase"/>
    <property type="match status" value="1"/>
</dbReference>
<dbReference type="RefSeq" id="WP_086785809.1">
    <property type="nucleotide sequence ID" value="NZ_JAGIOO010000001.1"/>
</dbReference>
<reference evidence="2 3" key="1">
    <citation type="submission" date="2021-03" db="EMBL/GenBank/DDBJ databases">
        <title>Sequencing the genomes of 1000 actinobacteria strains.</title>
        <authorList>
            <person name="Klenk H.-P."/>
        </authorList>
    </citation>
    <scope>NUCLEOTIDE SEQUENCE [LARGE SCALE GENOMIC DNA]</scope>
    <source>
        <strain evidence="2 3">DSM 44580</strain>
    </source>
</reference>
<sequence length="274" mass="29868">MPIRLGPHVEQLAPETGRAYPGGGPLVVTGADTRLVIDSTLTTELPGHDGFLISHHHEDHVAGIAASGKPAAVHPADLASVSDWSAFTTACGYPDPRWVTLMNEDFQWAAIENVRPLDLDTVHDLGGGVTVRAIHLPGHTPGHCGFLIEPDGVFYLGDIDLTRFGPYYGDAHADLTGTRQSLDAVESIPAAVRATYHQKGPFQTDADFLTALRDYREILDRRHHQVAEAYAQDPSVTAERLVGQGIVYRPGRSPSWGPDAERRMIQRHLDELRG</sequence>
<name>A0ABS5A6K5_9PSEU</name>
<dbReference type="InterPro" id="IPR050855">
    <property type="entry name" value="NDM-1-like"/>
</dbReference>
<organism evidence="2 3">
    <name type="scientific">Crossiella equi</name>
    <dbReference type="NCBI Taxonomy" id="130796"/>
    <lineage>
        <taxon>Bacteria</taxon>
        <taxon>Bacillati</taxon>
        <taxon>Actinomycetota</taxon>
        <taxon>Actinomycetes</taxon>
        <taxon>Pseudonocardiales</taxon>
        <taxon>Pseudonocardiaceae</taxon>
        <taxon>Crossiella</taxon>
    </lineage>
</organism>
<comment type="caution">
    <text evidence="2">The sequence shown here is derived from an EMBL/GenBank/DDBJ whole genome shotgun (WGS) entry which is preliminary data.</text>
</comment>